<dbReference type="InterPro" id="IPR011050">
    <property type="entry name" value="Pectin_lyase_fold/virulence"/>
</dbReference>
<dbReference type="AlphaFoldDB" id="A0A1H7VVK3"/>
<gene>
    <name evidence="1" type="ORF">SAMN04487910_4222</name>
</gene>
<dbReference type="RefSeq" id="WP_091412052.1">
    <property type="nucleotide sequence ID" value="NZ_FOAB01000009.1"/>
</dbReference>
<dbReference type="SUPFAM" id="SSF51126">
    <property type="entry name" value="Pectin lyase-like"/>
    <property type="match status" value="1"/>
</dbReference>
<dbReference type="PROSITE" id="PS51257">
    <property type="entry name" value="PROKAR_LIPOPROTEIN"/>
    <property type="match status" value="1"/>
</dbReference>
<evidence type="ECO:0000313" key="1">
    <source>
        <dbReference type="EMBL" id="SEM13210.1"/>
    </source>
</evidence>
<dbReference type="Proteomes" id="UP000198521">
    <property type="component" value="Unassembled WGS sequence"/>
</dbReference>
<keyword evidence="2" id="KW-1185">Reference proteome</keyword>
<name>A0A1H7VVK3_AQUAM</name>
<evidence type="ECO:0000313" key="2">
    <source>
        <dbReference type="Proteomes" id="UP000198521"/>
    </source>
</evidence>
<dbReference type="OrthoDB" id="1111178at2"/>
<protein>
    <recommendedName>
        <fullName evidence="3">Right handed beta helix region</fullName>
    </recommendedName>
</protein>
<organism evidence="1 2">
    <name type="scientific">Aquimarina amphilecti</name>
    <dbReference type="NCBI Taxonomy" id="1038014"/>
    <lineage>
        <taxon>Bacteria</taxon>
        <taxon>Pseudomonadati</taxon>
        <taxon>Bacteroidota</taxon>
        <taxon>Flavobacteriia</taxon>
        <taxon>Flavobacteriales</taxon>
        <taxon>Flavobacteriaceae</taxon>
        <taxon>Aquimarina</taxon>
    </lineage>
</organism>
<accession>A0A1H7VVK3</accession>
<dbReference type="STRING" id="1038014.SAMN04487910_4222"/>
<reference evidence="1 2" key="1">
    <citation type="submission" date="2016-10" db="EMBL/GenBank/DDBJ databases">
        <authorList>
            <person name="de Groot N.N."/>
        </authorList>
    </citation>
    <scope>NUCLEOTIDE SEQUENCE [LARGE SCALE GENOMIC DNA]</scope>
    <source>
        <strain evidence="1 2">DSM 25232</strain>
    </source>
</reference>
<dbReference type="EMBL" id="FOAB01000009">
    <property type="protein sequence ID" value="SEM13210.1"/>
    <property type="molecule type" value="Genomic_DNA"/>
</dbReference>
<evidence type="ECO:0008006" key="3">
    <source>
        <dbReference type="Google" id="ProtNLM"/>
    </source>
</evidence>
<sequence length="521" mass="57853">MRYLSSLFLLAIIILWSSCRKDFESGPSTGNLQFSTDTLYLDTIFTNIGSSTYSFKVYNRTNDDFTIPSIALERGETSSYRLNVDGIPGKSFEDIQVLAKDSIFVFVETTTDITQQTGDLEFIYTDRILFDPSGSQQDVDLVTLVKDAVFLFPSRDENGIVETLLLGEDDNMEEIRIEGFFLEDDQLNFTNEKPYVIYGFAAIPPDRTLTIDAGARIHFHDQSGIIAANNSTLLVNGDVSNDPDLLENEVIFESDRLEPGFSDIPGQWAFIWLTAGSTGHVINHATIKNGSAGIIMDSNDGGIDPTLTITNSQIYNNSAYGILARTANIFGENLVINNSGINSLYASFGGTYNFNHCTFTNYWNTSFRDTPAIAFDNVFVVTDENGAITEILTEDLLEANFTNCIIYGNENLELGITRAEGTVFNYKFTNSLIRFEDFNGQFLDNPLYDFTDNSLYENVIFNENPDFKDPFDNLLNIGEDSAANGQGSTPTMGTDILGIPRSMTAPDIGAYESITFEVDEN</sequence>
<proteinExistence type="predicted"/>